<dbReference type="AlphaFoldDB" id="A0A0L6VNH8"/>
<dbReference type="Gene3D" id="3.30.420.10">
    <property type="entry name" value="Ribonuclease H-like superfamily/Ribonuclease H"/>
    <property type="match status" value="1"/>
</dbReference>
<evidence type="ECO:0000259" key="2">
    <source>
        <dbReference type="Pfam" id="PF13358"/>
    </source>
</evidence>
<dbReference type="Pfam" id="PF13358">
    <property type="entry name" value="DDE_3"/>
    <property type="match status" value="1"/>
</dbReference>
<name>A0A0L6VNH8_9BASI</name>
<evidence type="ECO:0000313" key="3">
    <source>
        <dbReference type="EMBL" id="KNZ61675.1"/>
    </source>
</evidence>
<feature type="region of interest" description="Disordered" evidence="1">
    <location>
        <begin position="21"/>
        <end position="41"/>
    </location>
</feature>
<dbReference type="OrthoDB" id="2994945at2759"/>
<evidence type="ECO:0000313" key="4">
    <source>
        <dbReference type="Proteomes" id="UP000037035"/>
    </source>
</evidence>
<dbReference type="GO" id="GO:0003676">
    <property type="term" value="F:nucleic acid binding"/>
    <property type="evidence" value="ECO:0007669"/>
    <property type="project" value="InterPro"/>
</dbReference>
<gene>
    <name evidence="3" type="ORF">VP01_1371g4</name>
</gene>
<comment type="caution">
    <text evidence="3">The sequence shown here is derived from an EMBL/GenBank/DDBJ whole genome shotgun (WGS) entry which is preliminary data.</text>
</comment>
<dbReference type="InterPro" id="IPR038717">
    <property type="entry name" value="Tc1-like_DDE_dom"/>
</dbReference>
<dbReference type="Proteomes" id="UP000037035">
    <property type="component" value="Unassembled WGS sequence"/>
</dbReference>
<sequence>MIDPNLEENETKTSIHIAGPSISDAVGVSDETNRHNEEAKNLQSELESHAQAMQEIHKKVPLKTDQALNVVLTNPSVAKNRLMLQKPSEYRTNKSDASVMMLEATKIQLLQTDMHVKNNHNIQVSPGAIQKMLKTIDVTWKTVTPIPRKWNEATFLQRQHGYSGFNSQTHPSHGYSLTGEGFFFSVNHMLICFIFFSKKRRGRRFENKCKRFDHKCYHCPTESIIVMDNAQIHGGEDFDCIQTLLKESLKKIGIEFLPKLPFLNPIKLVFNIIKIDVKHKKIQSKSGLAEAIWESINDKMTPEICSKSFLHFAHTCSQLLATLSRIQKSFFS</sequence>
<protein>
    <recommendedName>
        <fullName evidence="2">Tc1-like transposase DDE domain-containing protein</fullName>
    </recommendedName>
</protein>
<dbReference type="InterPro" id="IPR036397">
    <property type="entry name" value="RNaseH_sf"/>
</dbReference>
<organism evidence="3 4">
    <name type="scientific">Puccinia sorghi</name>
    <dbReference type="NCBI Taxonomy" id="27349"/>
    <lineage>
        <taxon>Eukaryota</taxon>
        <taxon>Fungi</taxon>
        <taxon>Dikarya</taxon>
        <taxon>Basidiomycota</taxon>
        <taxon>Pucciniomycotina</taxon>
        <taxon>Pucciniomycetes</taxon>
        <taxon>Pucciniales</taxon>
        <taxon>Pucciniaceae</taxon>
        <taxon>Puccinia</taxon>
    </lineage>
</organism>
<reference evidence="3 4" key="1">
    <citation type="submission" date="2015-08" db="EMBL/GenBank/DDBJ databases">
        <title>Next Generation Sequencing and Analysis of the Genome of Puccinia sorghi L Schw, the Causal Agent of Maize Common Rust.</title>
        <authorList>
            <person name="Rochi L."/>
            <person name="Burguener G."/>
            <person name="Darino M."/>
            <person name="Turjanski A."/>
            <person name="Kreff E."/>
            <person name="Dieguez M.J."/>
            <person name="Sacco F."/>
        </authorList>
    </citation>
    <scope>NUCLEOTIDE SEQUENCE [LARGE SCALE GENOMIC DNA]</scope>
    <source>
        <strain evidence="3 4">RO10H11247</strain>
    </source>
</reference>
<feature type="compositionally biased region" description="Basic and acidic residues" evidence="1">
    <location>
        <begin position="31"/>
        <end position="40"/>
    </location>
</feature>
<proteinExistence type="predicted"/>
<keyword evidence="4" id="KW-1185">Reference proteome</keyword>
<accession>A0A0L6VNH8</accession>
<feature type="domain" description="Tc1-like transposase DDE" evidence="2">
    <location>
        <begin position="189"/>
        <end position="286"/>
    </location>
</feature>
<dbReference type="VEuPathDB" id="FungiDB:VP01_1371g4"/>
<dbReference type="EMBL" id="LAVV01004132">
    <property type="protein sequence ID" value="KNZ61675.1"/>
    <property type="molecule type" value="Genomic_DNA"/>
</dbReference>
<evidence type="ECO:0000256" key="1">
    <source>
        <dbReference type="SAM" id="MobiDB-lite"/>
    </source>
</evidence>